<evidence type="ECO:0000313" key="1">
    <source>
        <dbReference type="EMBL" id="KAK5825760.1"/>
    </source>
</evidence>
<reference evidence="1 2" key="1">
    <citation type="submission" date="2023-03" db="EMBL/GenBank/DDBJ databases">
        <title>WGS of Gossypium arboreum.</title>
        <authorList>
            <person name="Yu D."/>
        </authorList>
    </citation>
    <scope>NUCLEOTIDE SEQUENCE [LARGE SCALE GENOMIC DNA]</scope>
    <source>
        <tissue evidence="1">Leaf</tissue>
    </source>
</reference>
<name>A0ABR0PNC7_GOSAR</name>
<sequence>MGANRGCAQCREKASKVTSKMTGRNFDGLRMGQVSKVVEVKGLEIYCSICKDAANDLSLSNTGGSESWFNSHSVGDKSEHIVEPFNVSLSLLVLTSSGVCGKSAAKGLDLYRRLWESAAKGLDL</sequence>
<dbReference type="Proteomes" id="UP001358586">
    <property type="component" value="Chromosome 6"/>
</dbReference>
<protein>
    <submittedName>
        <fullName evidence="1">Uncharacterized protein</fullName>
    </submittedName>
</protein>
<organism evidence="1 2">
    <name type="scientific">Gossypium arboreum</name>
    <name type="common">Tree cotton</name>
    <name type="synonym">Gossypium nanking</name>
    <dbReference type="NCBI Taxonomy" id="29729"/>
    <lineage>
        <taxon>Eukaryota</taxon>
        <taxon>Viridiplantae</taxon>
        <taxon>Streptophyta</taxon>
        <taxon>Embryophyta</taxon>
        <taxon>Tracheophyta</taxon>
        <taxon>Spermatophyta</taxon>
        <taxon>Magnoliopsida</taxon>
        <taxon>eudicotyledons</taxon>
        <taxon>Gunneridae</taxon>
        <taxon>Pentapetalae</taxon>
        <taxon>rosids</taxon>
        <taxon>malvids</taxon>
        <taxon>Malvales</taxon>
        <taxon>Malvaceae</taxon>
        <taxon>Malvoideae</taxon>
        <taxon>Gossypium</taxon>
    </lineage>
</organism>
<evidence type="ECO:0000313" key="2">
    <source>
        <dbReference type="Proteomes" id="UP001358586"/>
    </source>
</evidence>
<gene>
    <name evidence="1" type="ORF">PVK06_020625</name>
</gene>
<keyword evidence="2" id="KW-1185">Reference proteome</keyword>
<comment type="caution">
    <text evidence="1">The sequence shown here is derived from an EMBL/GenBank/DDBJ whole genome shotgun (WGS) entry which is preliminary data.</text>
</comment>
<proteinExistence type="predicted"/>
<accession>A0ABR0PNC7</accession>
<dbReference type="EMBL" id="JARKNE010000006">
    <property type="protein sequence ID" value="KAK5825760.1"/>
    <property type="molecule type" value="Genomic_DNA"/>
</dbReference>